<keyword evidence="1" id="KW-0812">Transmembrane</keyword>
<dbReference type="InterPro" id="IPR036465">
    <property type="entry name" value="vWFA_dom_sf"/>
</dbReference>
<keyword evidence="1" id="KW-1133">Transmembrane helix</keyword>
<comment type="caution">
    <text evidence="2">The sequence shown here is derived from an EMBL/GenBank/DDBJ whole genome shotgun (WGS) entry which is preliminary data.</text>
</comment>
<keyword evidence="3" id="KW-1185">Reference proteome</keyword>
<dbReference type="Proteomes" id="UP000667650">
    <property type="component" value="Unassembled WGS sequence"/>
</dbReference>
<dbReference type="InterPro" id="IPR029062">
    <property type="entry name" value="Class_I_gatase-like"/>
</dbReference>
<keyword evidence="1" id="KW-0472">Membrane</keyword>
<proteinExistence type="predicted"/>
<dbReference type="PANTHER" id="PTHR37947">
    <property type="entry name" value="BLL2462 PROTEIN"/>
    <property type="match status" value="1"/>
</dbReference>
<dbReference type="SUPFAM" id="SSF53300">
    <property type="entry name" value="vWA-like"/>
    <property type="match status" value="1"/>
</dbReference>
<name>A0A964TBJ9_9FLAO</name>
<evidence type="ECO:0000313" key="3">
    <source>
        <dbReference type="Proteomes" id="UP000667650"/>
    </source>
</evidence>
<protein>
    <submittedName>
        <fullName evidence="2">VWA domain-containing protein</fullName>
    </submittedName>
</protein>
<dbReference type="EMBL" id="JAAABI010000001">
    <property type="protein sequence ID" value="NAY91008.1"/>
    <property type="molecule type" value="Genomic_DNA"/>
</dbReference>
<feature type="transmembrane region" description="Helical" evidence="1">
    <location>
        <begin position="647"/>
        <end position="670"/>
    </location>
</feature>
<evidence type="ECO:0000313" key="2">
    <source>
        <dbReference type="EMBL" id="NAY91008.1"/>
    </source>
</evidence>
<gene>
    <name evidence="2" type="ORF">GTQ34_03670</name>
</gene>
<dbReference type="RefSeq" id="WP_166522399.1">
    <property type="nucleotide sequence ID" value="NZ_JAAABI010000001.1"/>
</dbReference>
<reference evidence="2" key="1">
    <citation type="submission" date="2020-01" db="EMBL/GenBank/DDBJ databases">
        <title>Muricauda ochracea sp. nov., isolated from a tidal flat of Garorim bay in Korea.</title>
        <authorList>
            <person name="Kim D."/>
            <person name="Yoo Y."/>
            <person name="Kim J.-J."/>
        </authorList>
    </citation>
    <scope>NUCLEOTIDE SEQUENCE</scope>
    <source>
        <strain evidence="2">JGD-17</strain>
    </source>
</reference>
<sequence length="677" mass="76665">MELRTVLLIVLSAVAAITIVFYQYYYKNPRKDSLKFYLAGLRFIAIFCGLLLLVNPKFVSKNYFLEKPNLILLVDDSYSIKEAGSDDTVKETVNRISENVNLRERFSLHQYEFGERLVSKDSLLFDKKNTDITNALTDIAEIFVNSSSAVILVTDGNQTLGKDYQYFNPAHSFSVHPVVVGDTTQYQDLSIGLLNANRYAFLKNKFPIEASISYNGSTPISKRVVVSVNGTPVYRERIELSASNYSFTLNTLIEAKSVGIKTIKVEVEPLDNEKKIINNSKETFVEVIDEKTNVIIVSDMLHPDIGALTKAIESNEQRSVTIAKPSLSTTDLEEADILILYQPNRRFSKVYEYLSNSRTGHFTITGAQTDWTFLNQAQQAYRFQGIGPTEELVPVLNNSFGLFGLSNFEVDAFPPLKGNLGDLEFEGAVESIMFQQIRGVNLDAPLFAVITNGEQREAVLFGENIWKWRAQVFRNDQSFQNFDDFMGKLMLYLTSNSKRSRLNLDFTPVFENAQSANIKAYYFDESYTFDANASLTINMKGQDNEFFREVPMVLKGGFYEVDLSDLEAGEYEFTVTVESENLKSGGRFKILDFNPEKKLLSANFDKLQQLAERTNGKAYIPIEVNALMDELSNAEQYRPVQKSRQNVVSLIDFGILLGIIALSLALEWFIRKYNGLI</sequence>
<organism evidence="2 3">
    <name type="scientific">Flagellimonas ochracea</name>
    <dbReference type="NCBI Taxonomy" id="2696472"/>
    <lineage>
        <taxon>Bacteria</taxon>
        <taxon>Pseudomonadati</taxon>
        <taxon>Bacteroidota</taxon>
        <taxon>Flavobacteriia</taxon>
        <taxon>Flavobacteriales</taxon>
        <taxon>Flavobacteriaceae</taxon>
        <taxon>Flagellimonas</taxon>
    </lineage>
</organism>
<dbReference type="PANTHER" id="PTHR37947:SF1">
    <property type="entry name" value="BLL2462 PROTEIN"/>
    <property type="match status" value="1"/>
</dbReference>
<feature type="transmembrane region" description="Helical" evidence="1">
    <location>
        <begin position="36"/>
        <end position="54"/>
    </location>
</feature>
<feature type="transmembrane region" description="Helical" evidence="1">
    <location>
        <begin position="6"/>
        <end position="24"/>
    </location>
</feature>
<evidence type="ECO:0000256" key="1">
    <source>
        <dbReference type="SAM" id="Phobius"/>
    </source>
</evidence>
<dbReference type="SUPFAM" id="SSF52317">
    <property type="entry name" value="Class I glutamine amidotransferase-like"/>
    <property type="match status" value="1"/>
</dbReference>
<dbReference type="AlphaFoldDB" id="A0A964TBJ9"/>
<accession>A0A964TBJ9</accession>